<accession>A0ACB8LY76</accession>
<protein>
    <submittedName>
        <fullName evidence="1">Uncharacterized protein</fullName>
    </submittedName>
</protein>
<reference evidence="2" key="1">
    <citation type="journal article" date="2023" name="Hortic. Res.">
        <title>A chromosome-level phased genome enabling allele-level studies in sweet orange: a case study on citrus Huanglongbing tolerance.</title>
        <authorList>
            <person name="Wu B."/>
            <person name="Yu Q."/>
            <person name="Deng Z."/>
            <person name="Duan Y."/>
            <person name="Luo F."/>
            <person name="Gmitter F. Jr."/>
        </authorList>
    </citation>
    <scope>NUCLEOTIDE SEQUENCE [LARGE SCALE GENOMIC DNA]</scope>
    <source>
        <strain evidence="2">cv. Valencia</strain>
    </source>
</reference>
<name>A0ACB8LY76_CITSI</name>
<dbReference type="EMBL" id="CM039172">
    <property type="protein sequence ID" value="KAH9778343.1"/>
    <property type="molecule type" value="Genomic_DNA"/>
</dbReference>
<keyword evidence="2" id="KW-1185">Reference proteome</keyword>
<evidence type="ECO:0000313" key="1">
    <source>
        <dbReference type="EMBL" id="KAH9778343.1"/>
    </source>
</evidence>
<sequence length="747" mass="81835">MEGLHSRSCGICLMDEGKSIRGQIDSCDHYFCFVCIMEWAKIESKCPMCKRRFTSIRRPPKDGVFPRERFVVVPKRDQIYGGFGIASSRTADPYAYVRCNVCQGTTYESLLLLCDLCDTASHTYCVGMGNAVPEGDWFCHDCTVLRDEHDNAEIETDTETVFGDGSFSEVVVQNSDSEHNNAETVAEIVNFGGSQEVVENSGSERSTVETVSDIVRTGGNQNTVECSGPDCIGADTIINSHEMPPGDAGFALFEIVSSIPHPKESLYRFWNSHPVSPRRGIVVLDNATSRNGRTDQKTADNSTELGARTLRRCRDVQDRIQAIRENWSALQNNSLRFSSIPVESGTKHRKRHNVSEVSQERSGQPCPSTSGTGQHLRSQDGSSCDSHDVGKAWKMMKTAKSMLRKSERASNVCKSSKNLNIKVNASKQAMNTRSSLHDAERQQPGNRSVMSDRRNQNTAMTVESSERLQSTYSTGLAQSPGNGKGNIQNQSNVCNFKGARLMGKSICGGSSSIPNKQGDSSSINLTGPVPGTSYSHIGEHDVLPSSSKIVDPEGKVLAESKARKYDHAKCEIQSLVKLNLKCLSRDKRLEYDAFKKVAKLATHTILASCGLEHPKSGIRFHPSSTVCSHGEHIKKLCKSTLMPDCCRECFYAFVKDVIRSIMFEKVDGLKRCIKHCVLSYTSTTASFNSLLLFSPPPVLSLPQPGQVSITTPAATPSSAEFHPQCVKNAPTSRCLKLGTCASACSES</sequence>
<comment type="caution">
    <text evidence="1">The sequence shown here is derived from an EMBL/GenBank/DDBJ whole genome shotgun (WGS) entry which is preliminary data.</text>
</comment>
<proteinExistence type="predicted"/>
<gene>
    <name evidence="1" type="ORF">KPL71_007318</name>
</gene>
<evidence type="ECO:0000313" key="2">
    <source>
        <dbReference type="Proteomes" id="UP000829398"/>
    </source>
</evidence>
<organism evidence="1 2">
    <name type="scientific">Citrus sinensis</name>
    <name type="common">Sweet orange</name>
    <name type="synonym">Citrus aurantium var. sinensis</name>
    <dbReference type="NCBI Taxonomy" id="2711"/>
    <lineage>
        <taxon>Eukaryota</taxon>
        <taxon>Viridiplantae</taxon>
        <taxon>Streptophyta</taxon>
        <taxon>Embryophyta</taxon>
        <taxon>Tracheophyta</taxon>
        <taxon>Spermatophyta</taxon>
        <taxon>Magnoliopsida</taxon>
        <taxon>eudicotyledons</taxon>
        <taxon>Gunneridae</taxon>
        <taxon>Pentapetalae</taxon>
        <taxon>rosids</taxon>
        <taxon>malvids</taxon>
        <taxon>Sapindales</taxon>
        <taxon>Rutaceae</taxon>
        <taxon>Aurantioideae</taxon>
        <taxon>Citrus</taxon>
    </lineage>
</organism>
<dbReference type="Proteomes" id="UP000829398">
    <property type="component" value="Chromosome 3"/>
</dbReference>